<dbReference type="Pfam" id="PF04082">
    <property type="entry name" value="Fungal_trans"/>
    <property type="match status" value="1"/>
</dbReference>
<evidence type="ECO:0000259" key="4">
    <source>
        <dbReference type="SMART" id="SM00906"/>
    </source>
</evidence>
<dbReference type="EMBL" id="QJNU01000631">
    <property type="protein sequence ID" value="RYO91539.1"/>
    <property type="molecule type" value="Genomic_DNA"/>
</dbReference>
<dbReference type="AlphaFoldDB" id="A0A4Q4T057"/>
<comment type="subcellular location">
    <subcellularLocation>
        <location evidence="1">Nucleus</location>
    </subcellularLocation>
</comment>
<proteinExistence type="predicted"/>
<dbReference type="InterPro" id="IPR007219">
    <property type="entry name" value="XnlR_reg_dom"/>
</dbReference>
<dbReference type="GO" id="GO:0006351">
    <property type="term" value="P:DNA-templated transcription"/>
    <property type="evidence" value="ECO:0007669"/>
    <property type="project" value="InterPro"/>
</dbReference>
<keyword evidence="6" id="KW-1185">Reference proteome</keyword>
<dbReference type="GO" id="GO:0008270">
    <property type="term" value="F:zinc ion binding"/>
    <property type="evidence" value="ECO:0007669"/>
    <property type="project" value="InterPro"/>
</dbReference>
<dbReference type="CDD" id="cd12148">
    <property type="entry name" value="fungal_TF_MHR"/>
    <property type="match status" value="1"/>
</dbReference>
<gene>
    <name evidence="5" type="ORF">DL764_008274</name>
</gene>
<dbReference type="PANTHER" id="PTHR31001">
    <property type="entry name" value="UNCHARACTERIZED TRANSCRIPTIONAL REGULATORY PROTEIN"/>
    <property type="match status" value="1"/>
</dbReference>
<dbReference type="GO" id="GO:0005634">
    <property type="term" value="C:nucleus"/>
    <property type="evidence" value="ECO:0007669"/>
    <property type="project" value="UniProtKB-SubCell"/>
</dbReference>
<keyword evidence="2" id="KW-0539">Nucleus</keyword>
<evidence type="ECO:0000256" key="2">
    <source>
        <dbReference type="ARBA" id="ARBA00023242"/>
    </source>
</evidence>
<evidence type="ECO:0000256" key="1">
    <source>
        <dbReference type="ARBA" id="ARBA00004123"/>
    </source>
</evidence>
<accession>A0A4Q4T057</accession>
<sequence length="617" mass="68690">MVISSRGGSVNRARSSSADASAFCGLLVQNGESSHYVNEILLSRVLEEEEEIHSVMSDSQGADDGNDRAVVLQPMTFPFGLPRMALRDHVQDLFPSRRQVSQLWQSFVQNSDSMHKVLHIPTTEIAVFTWIEKPRDVPEDISCLLFAIYFSALTSLWPDEVSAIMGRNKEESLSMIKLGFEISLARANIMEKPSIAGLQGISIFLQSMRAHRNSRSEWVFLGLALRAAQSIGLHRDAANFPQLSPFNIEMRRRLWWHLYSHECRAAEDHGFAAETSSDYGSDVQLPLHVDDAMLDPAMTELPVPQQQFTGMTCPLVIIQSAQALRQLSHAIHTPKEPHATAVTTTTTTAAAVTDIDTEVGETARQGVIDDLTRRVGQLLGYCNPVIPHQRAILLNGKILLRKRAFVSRVQLLSSYPPSSQQQQSQGSSFPNQATLMEETLAAACDILEMGKEYCRDEMLRSYIWLAESYQPYHLLLYVLWHLGVRPVGPNTARAWAAVEAEFDQEAMRIVRQGGTAAAASRPSGPKWAIFCKLKEKAAKVRPPLVDRAAAGSHMTVKEAMDEEDEGAGVVSQGDYTEESTRESLQSGNPYTGFLEWDRELGDWNGLLTDFNAREYDL</sequence>
<feature type="region of interest" description="Disordered" evidence="3">
    <location>
        <begin position="559"/>
        <end position="586"/>
    </location>
</feature>
<evidence type="ECO:0000256" key="3">
    <source>
        <dbReference type="SAM" id="MobiDB-lite"/>
    </source>
</evidence>
<dbReference type="Proteomes" id="UP000293360">
    <property type="component" value="Unassembled WGS sequence"/>
</dbReference>
<feature type="domain" description="Xylanolytic transcriptional activator regulatory" evidence="4">
    <location>
        <begin position="217"/>
        <end position="292"/>
    </location>
</feature>
<reference evidence="5 6" key="1">
    <citation type="submission" date="2018-06" db="EMBL/GenBank/DDBJ databases">
        <title>Complete Genomes of Monosporascus.</title>
        <authorList>
            <person name="Robinson A.J."/>
            <person name="Natvig D.O."/>
        </authorList>
    </citation>
    <scope>NUCLEOTIDE SEQUENCE [LARGE SCALE GENOMIC DNA]</scope>
    <source>
        <strain evidence="5 6">CBS 110550</strain>
    </source>
</reference>
<evidence type="ECO:0000313" key="6">
    <source>
        <dbReference type="Proteomes" id="UP000293360"/>
    </source>
</evidence>
<evidence type="ECO:0000313" key="5">
    <source>
        <dbReference type="EMBL" id="RYO91539.1"/>
    </source>
</evidence>
<dbReference type="STRING" id="155417.A0A4Q4T057"/>
<protein>
    <recommendedName>
        <fullName evidence="4">Xylanolytic transcriptional activator regulatory domain-containing protein</fullName>
    </recommendedName>
</protein>
<comment type="caution">
    <text evidence="5">The sequence shown here is derived from an EMBL/GenBank/DDBJ whole genome shotgun (WGS) entry which is preliminary data.</text>
</comment>
<dbReference type="InterPro" id="IPR050613">
    <property type="entry name" value="Sec_Metabolite_Reg"/>
</dbReference>
<dbReference type="PANTHER" id="PTHR31001:SF57">
    <property type="entry name" value="ZN(II)2CYS6 TRANSCRIPTION FACTOR (EUROFUNG)"/>
    <property type="match status" value="1"/>
</dbReference>
<name>A0A4Q4T057_9PEZI</name>
<dbReference type="OrthoDB" id="435881at2759"/>
<dbReference type="GO" id="GO:0003677">
    <property type="term" value="F:DNA binding"/>
    <property type="evidence" value="ECO:0007669"/>
    <property type="project" value="InterPro"/>
</dbReference>
<organism evidence="5 6">
    <name type="scientific">Monosporascus ibericus</name>
    <dbReference type="NCBI Taxonomy" id="155417"/>
    <lineage>
        <taxon>Eukaryota</taxon>
        <taxon>Fungi</taxon>
        <taxon>Dikarya</taxon>
        <taxon>Ascomycota</taxon>
        <taxon>Pezizomycotina</taxon>
        <taxon>Sordariomycetes</taxon>
        <taxon>Xylariomycetidae</taxon>
        <taxon>Xylariales</taxon>
        <taxon>Xylariales incertae sedis</taxon>
        <taxon>Monosporascus</taxon>
    </lineage>
</organism>
<dbReference type="SMART" id="SM00906">
    <property type="entry name" value="Fungal_trans"/>
    <property type="match status" value="1"/>
</dbReference>